<gene>
    <name evidence="1" type="ORF">S01H4_55129</name>
</gene>
<organism evidence="1">
    <name type="scientific">marine sediment metagenome</name>
    <dbReference type="NCBI Taxonomy" id="412755"/>
    <lineage>
        <taxon>unclassified sequences</taxon>
        <taxon>metagenomes</taxon>
        <taxon>ecological metagenomes</taxon>
    </lineage>
</organism>
<reference evidence="1" key="1">
    <citation type="journal article" date="2014" name="Front. Microbiol.">
        <title>High frequency of phylogenetically diverse reductive dehalogenase-homologous genes in deep subseafloor sedimentary metagenomes.</title>
        <authorList>
            <person name="Kawai M."/>
            <person name="Futagami T."/>
            <person name="Toyoda A."/>
            <person name="Takaki Y."/>
            <person name="Nishi S."/>
            <person name="Hori S."/>
            <person name="Arai W."/>
            <person name="Tsubouchi T."/>
            <person name="Morono Y."/>
            <person name="Uchiyama I."/>
            <person name="Ito T."/>
            <person name="Fujiyama A."/>
            <person name="Inagaki F."/>
            <person name="Takami H."/>
        </authorList>
    </citation>
    <scope>NUCLEOTIDE SEQUENCE</scope>
    <source>
        <strain evidence="1">Expedition CK06-06</strain>
    </source>
</reference>
<evidence type="ECO:0000313" key="1">
    <source>
        <dbReference type="EMBL" id="GAH17352.1"/>
    </source>
</evidence>
<dbReference type="AlphaFoldDB" id="X1DAS7"/>
<protein>
    <recommendedName>
        <fullName evidence="2">Gingipain domain-containing protein</fullName>
    </recommendedName>
</protein>
<sequence length="93" mass="9682">MTSAGLQNSMEQYKPDMVVLAGHGGPNVFTGAGMQVVLQGCVNDGMMKGSQSMFVSCLTGLSLVPSMVSKGSLAVSGFTKEFVWMIDGSDSPQ</sequence>
<feature type="non-terminal residue" evidence="1">
    <location>
        <position position="93"/>
    </location>
</feature>
<evidence type="ECO:0008006" key="2">
    <source>
        <dbReference type="Google" id="ProtNLM"/>
    </source>
</evidence>
<dbReference type="EMBL" id="BART01031785">
    <property type="protein sequence ID" value="GAH17352.1"/>
    <property type="molecule type" value="Genomic_DNA"/>
</dbReference>
<accession>X1DAS7</accession>
<comment type="caution">
    <text evidence="1">The sequence shown here is derived from an EMBL/GenBank/DDBJ whole genome shotgun (WGS) entry which is preliminary data.</text>
</comment>
<name>X1DAS7_9ZZZZ</name>
<proteinExistence type="predicted"/>